<keyword evidence="1" id="KW-0472">Membrane</keyword>
<proteinExistence type="predicted"/>
<keyword evidence="1" id="KW-1133">Transmembrane helix</keyword>
<protein>
    <submittedName>
        <fullName evidence="2">Uncharacterized protein</fullName>
    </submittedName>
</protein>
<dbReference type="OrthoDB" id="10431026at2759"/>
<accession>A0A4U5P6Z4</accession>
<keyword evidence="1" id="KW-0812">Transmembrane</keyword>
<name>A0A4U5P6Z4_STECR</name>
<evidence type="ECO:0000256" key="1">
    <source>
        <dbReference type="SAM" id="Phobius"/>
    </source>
</evidence>
<reference evidence="2" key="3">
    <citation type="journal article" date="2019" name="G3 (Bethesda)">
        <title>Hybrid Assembly of the Genome of the Entomopathogenic Nematode Steinernema carpocapsae Identifies the X-Chromosome.</title>
        <authorList>
            <person name="Serra L."/>
            <person name="Macchietto M."/>
            <person name="Macias-Munoz A."/>
            <person name="McGill C.J."/>
            <person name="Rodriguez I.M."/>
            <person name="Rodriguez B."/>
            <person name="Murad R."/>
            <person name="Mortazavi A."/>
        </authorList>
    </citation>
    <scope>NUCLEOTIDE SEQUENCE</scope>
    <source>
        <strain evidence="2">ALL</strain>
    </source>
</reference>
<gene>
    <name evidence="2" type="ORF">L596_006815</name>
</gene>
<sequence>MGVPCNRFIGRDKVSKLLEHSLGSNQKMENHTIAAVCLSAILSLAIFGMVVRFLFVRRTRKTEEKNDQEDMESQSQISENDLVILQNLFLECEHRVPIHAVAANVPPPDYVEKTCTFSQACYSLSSSPPSYMDAFENVNKSLSLREKVLTPVFDSEDDEDAKSNSDMSLN</sequence>
<comment type="caution">
    <text evidence="2">The sequence shown here is derived from an EMBL/GenBank/DDBJ whole genome shotgun (WGS) entry which is preliminary data.</text>
</comment>
<organism evidence="2">
    <name type="scientific">Steinernema carpocapsae</name>
    <name type="common">Entomopathogenic nematode</name>
    <dbReference type="NCBI Taxonomy" id="34508"/>
    <lineage>
        <taxon>Eukaryota</taxon>
        <taxon>Metazoa</taxon>
        <taxon>Ecdysozoa</taxon>
        <taxon>Nematoda</taxon>
        <taxon>Chromadorea</taxon>
        <taxon>Rhabditida</taxon>
        <taxon>Tylenchina</taxon>
        <taxon>Panagrolaimomorpha</taxon>
        <taxon>Strongyloidoidea</taxon>
        <taxon>Steinernematidae</taxon>
        <taxon>Steinernema</taxon>
    </lineage>
</organism>
<reference evidence="2" key="2">
    <citation type="journal article" date="2015" name="Genome Biol.">
        <title>Comparative genomics of Steinernema reveals deeply conserved gene regulatory networks.</title>
        <authorList>
            <person name="Dillman A.R."/>
            <person name="Macchietto M."/>
            <person name="Porter C.F."/>
            <person name="Rogers A."/>
            <person name="Williams B."/>
            <person name="Antoshechkin I."/>
            <person name="Lee M.M."/>
            <person name="Goodwin Z."/>
            <person name="Lu X."/>
            <person name="Lewis E.E."/>
            <person name="Goodrich-Blair H."/>
            <person name="Stock S.P."/>
            <person name="Adams B.J."/>
            <person name="Sternberg P.W."/>
            <person name="Mortazavi A."/>
        </authorList>
    </citation>
    <scope>NUCLEOTIDE SEQUENCE [LARGE SCALE GENOMIC DNA]</scope>
    <source>
        <strain evidence="2">ALL</strain>
    </source>
</reference>
<dbReference type="EMBL" id="AZBU02000002">
    <property type="protein sequence ID" value="TKR92099.1"/>
    <property type="molecule type" value="Genomic_DNA"/>
</dbReference>
<dbReference type="AlphaFoldDB" id="A0A4U5P6Z4"/>
<evidence type="ECO:0000313" key="2">
    <source>
        <dbReference type="EMBL" id="TKR92099.1"/>
    </source>
</evidence>
<feature type="transmembrane region" description="Helical" evidence="1">
    <location>
        <begin position="33"/>
        <end position="55"/>
    </location>
</feature>
<reference evidence="2" key="1">
    <citation type="submission" date="2013-11" db="EMBL/GenBank/DDBJ databases">
        <authorList>
            <person name="Sternberg P."/>
            <person name="Dillman A."/>
            <person name="Macchietto M."/>
        </authorList>
    </citation>
    <scope>NUCLEOTIDE SEQUENCE</scope>
    <source>
        <strain evidence="2">ALL</strain>
    </source>
</reference>